<evidence type="ECO:0000256" key="5">
    <source>
        <dbReference type="ARBA" id="ARBA00023295"/>
    </source>
</evidence>
<evidence type="ECO:0000256" key="6">
    <source>
        <dbReference type="PIRSR" id="PIRSR606710-1"/>
    </source>
</evidence>
<dbReference type="InterPro" id="IPR052176">
    <property type="entry name" value="Glycosyl_Hydrlase_43_Enz"/>
</dbReference>
<keyword evidence="2" id="KW-0624">Polysaccharide degradation</keyword>
<feature type="signal peptide" evidence="9">
    <location>
        <begin position="1"/>
        <end position="20"/>
    </location>
</feature>
<organism evidence="10 11">
    <name type="scientific">Plebeiibacterium marinum</name>
    <dbReference type="NCBI Taxonomy" id="2992111"/>
    <lineage>
        <taxon>Bacteria</taxon>
        <taxon>Pseudomonadati</taxon>
        <taxon>Bacteroidota</taxon>
        <taxon>Bacteroidia</taxon>
        <taxon>Marinilabiliales</taxon>
        <taxon>Marinilabiliaceae</taxon>
        <taxon>Plebeiibacterium</taxon>
    </lineage>
</organism>
<sequence length="347" mass="39785">MKNWRLVLIILCAVQFTAFAKKGISCEKKDNCVSTVNTPGQDGDSKEIFYADPTIYEKDGKYYLTGTRNREPLGFAVLESDDLKEWHSPSKNERHMILEKGNKTFGDNGFWAPQILEYNKMFLFAYTANEQVVLAKSKKLLGPYTQKTIEPIDGSQKNIDPYIFKDDDGKYYLYHVRFNHGNYLWVAEYDINTGKIKSETLKQCFGQTKAWEATDNYPSDPIMEGPTVIKLKNKYYMFYSANHFMNIDYSVGYATADSPYGPWEKSDNSPIIHRSIVGENGAGHGDVFKGKDGRLYYVYHVHFSKSQVSPRRTRIVPVEMKWDEKGSVYTFSVKGDNVIVPVTKSIE</sequence>
<evidence type="ECO:0000256" key="4">
    <source>
        <dbReference type="ARBA" id="ARBA00023277"/>
    </source>
</evidence>
<dbReference type="Pfam" id="PF04616">
    <property type="entry name" value="Glyco_hydro_43"/>
    <property type="match status" value="1"/>
</dbReference>
<evidence type="ECO:0000313" key="10">
    <source>
        <dbReference type="EMBL" id="MCW3804474.1"/>
    </source>
</evidence>
<evidence type="ECO:0000256" key="7">
    <source>
        <dbReference type="PIRSR" id="PIRSR606710-2"/>
    </source>
</evidence>
<dbReference type="PANTHER" id="PTHR43772">
    <property type="entry name" value="ENDO-1,4-BETA-XYLANASE"/>
    <property type="match status" value="1"/>
</dbReference>
<keyword evidence="9" id="KW-0732">Signal</keyword>
<evidence type="ECO:0000256" key="1">
    <source>
        <dbReference type="ARBA" id="ARBA00009865"/>
    </source>
</evidence>
<keyword evidence="2" id="KW-0858">Xylan degradation</keyword>
<gene>
    <name evidence="10" type="ORF">OM074_02490</name>
</gene>
<proteinExistence type="inferred from homology"/>
<dbReference type="InterPro" id="IPR006710">
    <property type="entry name" value="Glyco_hydro_43"/>
</dbReference>
<dbReference type="GO" id="GO:0004553">
    <property type="term" value="F:hydrolase activity, hydrolyzing O-glycosyl compounds"/>
    <property type="evidence" value="ECO:0007669"/>
    <property type="project" value="InterPro"/>
</dbReference>
<dbReference type="CDD" id="cd08991">
    <property type="entry name" value="GH43_HoAraf43-like"/>
    <property type="match status" value="1"/>
</dbReference>
<keyword evidence="4" id="KW-0119">Carbohydrate metabolism</keyword>
<dbReference type="RefSeq" id="WP_301197695.1">
    <property type="nucleotide sequence ID" value="NZ_JAPDPI010000003.1"/>
</dbReference>
<evidence type="ECO:0000313" key="11">
    <source>
        <dbReference type="Proteomes" id="UP001207408"/>
    </source>
</evidence>
<dbReference type="AlphaFoldDB" id="A0AAE3SIK0"/>
<name>A0AAE3SIK0_9BACT</name>
<evidence type="ECO:0000256" key="2">
    <source>
        <dbReference type="ARBA" id="ARBA00022651"/>
    </source>
</evidence>
<keyword evidence="11" id="KW-1185">Reference proteome</keyword>
<dbReference type="InterPro" id="IPR023296">
    <property type="entry name" value="Glyco_hydro_beta-prop_sf"/>
</dbReference>
<keyword evidence="3 8" id="KW-0378">Hydrolase</keyword>
<evidence type="ECO:0000256" key="8">
    <source>
        <dbReference type="RuleBase" id="RU361187"/>
    </source>
</evidence>
<accession>A0AAE3SIK0</accession>
<feature type="chain" id="PRO_5042206104" evidence="9">
    <location>
        <begin position="21"/>
        <end position="347"/>
    </location>
</feature>
<comment type="caution">
    <text evidence="10">The sequence shown here is derived from an EMBL/GenBank/DDBJ whole genome shotgun (WGS) entry which is preliminary data.</text>
</comment>
<dbReference type="GO" id="GO:0045493">
    <property type="term" value="P:xylan catabolic process"/>
    <property type="evidence" value="ECO:0007669"/>
    <property type="project" value="UniProtKB-KW"/>
</dbReference>
<comment type="similarity">
    <text evidence="1 8">Belongs to the glycosyl hydrolase 43 family.</text>
</comment>
<evidence type="ECO:0000256" key="9">
    <source>
        <dbReference type="SAM" id="SignalP"/>
    </source>
</evidence>
<feature type="active site" description="Proton acceptor" evidence="6">
    <location>
        <position position="52"/>
    </location>
</feature>
<dbReference type="Proteomes" id="UP001207408">
    <property type="component" value="Unassembled WGS sequence"/>
</dbReference>
<feature type="active site" description="Proton donor" evidence="6">
    <location>
        <position position="224"/>
    </location>
</feature>
<reference evidence="10" key="1">
    <citation type="submission" date="2022-10" db="EMBL/GenBank/DDBJ databases">
        <authorList>
            <person name="Yu W.X."/>
        </authorList>
    </citation>
    <scope>NUCLEOTIDE SEQUENCE</scope>
    <source>
        <strain evidence="10">D04</strain>
    </source>
</reference>
<dbReference type="SUPFAM" id="SSF75005">
    <property type="entry name" value="Arabinanase/levansucrase/invertase"/>
    <property type="match status" value="1"/>
</dbReference>
<dbReference type="Gene3D" id="2.115.10.20">
    <property type="entry name" value="Glycosyl hydrolase domain, family 43"/>
    <property type="match status" value="1"/>
</dbReference>
<evidence type="ECO:0000256" key="3">
    <source>
        <dbReference type="ARBA" id="ARBA00022801"/>
    </source>
</evidence>
<feature type="site" description="Important for catalytic activity, responsible for pKa modulation of the active site Glu and correct orientation of both the proton donor and substrate" evidence="7">
    <location>
        <position position="160"/>
    </location>
</feature>
<protein>
    <submittedName>
        <fullName evidence="10">Glycoside hydrolase family 43 protein</fullName>
    </submittedName>
</protein>
<dbReference type="EMBL" id="JAPDPI010000003">
    <property type="protein sequence ID" value="MCW3804474.1"/>
    <property type="molecule type" value="Genomic_DNA"/>
</dbReference>
<keyword evidence="5 8" id="KW-0326">Glycosidase</keyword>
<dbReference type="PANTHER" id="PTHR43772:SF2">
    <property type="entry name" value="PUTATIVE (AFU_ORTHOLOGUE AFUA_2G04480)-RELATED"/>
    <property type="match status" value="1"/>
</dbReference>